<keyword evidence="3" id="KW-1185">Reference proteome</keyword>
<proteinExistence type="predicted"/>
<dbReference type="EMBL" id="JXJN01007288">
    <property type="status" value="NOT_ANNOTATED_CDS"/>
    <property type="molecule type" value="Genomic_DNA"/>
</dbReference>
<protein>
    <submittedName>
        <fullName evidence="2">Uncharacterized protein</fullName>
    </submittedName>
</protein>
<evidence type="ECO:0000313" key="3">
    <source>
        <dbReference type="Proteomes" id="UP000092460"/>
    </source>
</evidence>
<keyword evidence="1" id="KW-0812">Transmembrane</keyword>
<evidence type="ECO:0000256" key="1">
    <source>
        <dbReference type="SAM" id="Phobius"/>
    </source>
</evidence>
<reference evidence="2" key="2">
    <citation type="submission" date="2020-05" db="UniProtKB">
        <authorList>
            <consortium name="EnsemblMetazoa"/>
        </authorList>
    </citation>
    <scope>IDENTIFICATION</scope>
    <source>
        <strain evidence="2">IAEA</strain>
    </source>
</reference>
<dbReference type="Proteomes" id="UP000092460">
    <property type="component" value="Unassembled WGS sequence"/>
</dbReference>
<name>A0A1B0B1T5_9MUSC</name>
<dbReference type="VEuPathDB" id="VectorBase:GPPI016094"/>
<evidence type="ECO:0000313" key="2">
    <source>
        <dbReference type="EnsemblMetazoa" id="GPPI016094-PA"/>
    </source>
</evidence>
<accession>A0A1B0B1T5</accession>
<dbReference type="AlphaFoldDB" id="A0A1B0B1T5"/>
<keyword evidence="1" id="KW-1133">Transmembrane helix</keyword>
<feature type="transmembrane region" description="Helical" evidence="1">
    <location>
        <begin position="59"/>
        <end position="81"/>
    </location>
</feature>
<keyword evidence="1" id="KW-0472">Membrane</keyword>
<dbReference type="EnsemblMetazoa" id="GPPI016094-RA">
    <property type="protein sequence ID" value="GPPI016094-PA"/>
    <property type="gene ID" value="GPPI016094"/>
</dbReference>
<sequence>MTCYTYTNGTINFSYKLIYNAPCERNYSVKKEAKRTAAKNGNMDGTPKLYRRQINDNHLVLSVYAVMYLLLLFVTTLRYAIEWHGIVWHGMVWYGMEVNII</sequence>
<reference evidence="3" key="1">
    <citation type="submission" date="2015-01" db="EMBL/GenBank/DDBJ databases">
        <authorList>
            <person name="Aksoy S."/>
            <person name="Warren W."/>
            <person name="Wilson R.K."/>
        </authorList>
    </citation>
    <scope>NUCLEOTIDE SEQUENCE [LARGE SCALE GENOMIC DNA]</scope>
    <source>
        <strain evidence="3">IAEA</strain>
    </source>
</reference>
<organism evidence="2 3">
    <name type="scientific">Glossina palpalis gambiensis</name>
    <dbReference type="NCBI Taxonomy" id="67801"/>
    <lineage>
        <taxon>Eukaryota</taxon>
        <taxon>Metazoa</taxon>
        <taxon>Ecdysozoa</taxon>
        <taxon>Arthropoda</taxon>
        <taxon>Hexapoda</taxon>
        <taxon>Insecta</taxon>
        <taxon>Pterygota</taxon>
        <taxon>Neoptera</taxon>
        <taxon>Endopterygota</taxon>
        <taxon>Diptera</taxon>
        <taxon>Brachycera</taxon>
        <taxon>Muscomorpha</taxon>
        <taxon>Hippoboscoidea</taxon>
        <taxon>Glossinidae</taxon>
        <taxon>Glossina</taxon>
    </lineage>
</organism>